<sequence>MNLNQVEESRWLTGGLIAFAAVLTLIALGGAWWAVTDPGVVPSGDLHVLPTRAPEASGPVLAAASAVTGNAPPGAAAIEPAAAQGVPDTIRAVPIPPAPPVAVAGNASAGTLPASIGATQAAPLMLPLASGVDASAQAATPMPAAPAQAPAPDLMQALQPVDAAPATTRAPDATRTAAAPKPAAASAPSLAGQVAACDKYAWYQVLQRQQCLWSVCNGRWGRDGCPAYQHHSSGEH</sequence>
<evidence type="ECO:0000313" key="4">
    <source>
        <dbReference type="Proteomes" id="UP000036700"/>
    </source>
</evidence>
<dbReference type="OrthoDB" id="8724867at2"/>
<evidence type="ECO:0000313" key="3">
    <source>
        <dbReference type="EMBL" id="ALX34827.1"/>
    </source>
</evidence>
<keyword evidence="2" id="KW-0812">Transmembrane</keyword>
<evidence type="ECO:0000256" key="2">
    <source>
        <dbReference type="SAM" id="Phobius"/>
    </source>
</evidence>
<keyword evidence="4" id="KW-1185">Reference proteome</keyword>
<feature type="transmembrane region" description="Helical" evidence="2">
    <location>
        <begin position="12"/>
        <end position="35"/>
    </location>
</feature>
<name>A0A0U4EL90_9BURK</name>
<protein>
    <submittedName>
        <fullName evidence="3">Uncharacterized protein</fullName>
    </submittedName>
</protein>
<accession>A0A0U4EL90</accession>
<keyword evidence="2" id="KW-0472">Membrane</keyword>
<evidence type="ECO:0000256" key="1">
    <source>
        <dbReference type="SAM" id="MobiDB-lite"/>
    </source>
</evidence>
<dbReference type="Proteomes" id="UP000036700">
    <property type="component" value="Chromosome"/>
</dbReference>
<organism evidence="3 4">
    <name type="scientific">Pandoraea thiooxydans</name>
    <dbReference type="NCBI Taxonomy" id="445709"/>
    <lineage>
        <taxon>Bacteria</taxon>
        <taxon>Pseudomonadati</taxon>
        <taxon>Pseudomonadota</taxon>
        <taxon>Betaproteobacteria</taxon>
        <taxon>Burkholderiales</taxon>
        <taxon>Burkholderiaceae</taxon>
        <taxon>Pandoraea</taxon>
    </lineage>
</organism>
<dbReference type="EMBL" id="CP011568">
    <property type="protein sequence ID" value="ALX34827.1"/>
    <property type="molecule type" value="Genomic_DNA"/>
</dbReference>
<proteinExistence type="predicted"/>
<keyword evidence="2" id="KW-1133">Transmembrane helix</keyword>
<dbReference type="KEGG" id="ptx:ABW99_20780"/>
<dbReference type="RefSeq" id="WP_052892759.1">
    <property type="nucleotide sequence ID" value="NZ_CP011568.3"/>
</dbReference>
<reference evidence="4" key="1">
    <citation type="submission" date="2015-06" db="EMBL/GenBank/DDBJ databases">
        <authorList>
            <person name="Hoefler B.C."/>
            <person name="Straight P.D."/>
        </authorList>
    </citation>
    <scope>NUCLEOTIDE SEQUENCE [LARGE SCALE GENOMIC DNA]</scope>
    <source>
        <strain evidence="4">DSM 25325</strain>
    </source>
</reference>
<feature type="region of interest" description="Disordered" evidence="1">
    <location>
        <begin position="164"/>
        <end position="185"/>
    </location>
</feature>
<dbReference type="AlphaFoldDB" id="A0A0U4EL90"/>
<gene>
    <name evidence="3" type="ORF">ABW99_20780</name>
</gene>